<dbReference type="SUPFAM" id="SSF53383">
    <property type="entry name" value="PLP-dependent transferases"/>
    <property type="match status" value="1"/>
</dbReference>
<dbReference type="GO" id="GO:0003961">
    <property type="term" value="F:O-acetylhomoserine aminocarboxypropyltransferase activity"/>
    <property type="evidence" value="ECO:0007669"/>
    <property type="project" value="TreeGrafter"/>
</dbReference>
<dbReference type="GO" id="GO:0006535">
    <property type="term" value="P:cysteine biosynthetic process from serine"/>
    <property type="evidence" value="ECO:0007669"/>
    <property type="project" value="TreeGrafter"/>
</dbReference>
<protein>
    <recommendedName>
        <fullName evidence="9">O-acetylhomoserine aminocarboxypropyltransferase</fullName>
    </recommendedName>
</protein>
<keyword evidence="4 5" id="KW-0663">Pyridoxal phosphate</keyword>
<evidence type="ECO:0000256" key="4">
    <source>
        <dbReference type="ARBA" id="ARBA00022898"/>
    </source>
</evidence>
<dbReference type="Pfam" id="PF01053">
    <property type="entry name" value="Cys_Met_Meta_PP"/>
    <property type="match status" value="1"/>
</dbReference>
<dbReference type="InterPro" id="IPR015424">
    <property type="entry name" value="PyrdxlP-dep_Trfase"/>
</dbReference>
<dbReference type="GO" id="GO:0004124">
    <property type="term" value="F:cysteine synthase activity"/>
    <property type="evidence" value="ECO:0007669"/>
    <property type="project" value="TreeGrafter"/>
</dbReference>
<evidence type="ECO:0000313" key="8">
    <source>
        <dbReference type="Proteomes" id="UP000070434"/>
    </source>
</evidence>
<evidence type="ECO:0008006" key="9">
    <source>
        <dbReference type="Google" id="ProtNLM"/>
    </source>
</evidence>
<dbReference type="Proteomes" id="UP000070434">
    <property type="component" value="Unassembled WGS sequence"/>
</dbReference>
<dbReference type="GO" id="GO:0005737">
    <property type="term" value="C:cytoplasm"/>
    <property type="evidence" value="ECO:0007669"/>
    <property type="project" value="TreeGrafter"/>
</dbReference>
<evidence type="ECO:0000256" key="6">
    <source>
        <dbReference type="SAM" id="MobiDB-lite"/>
    </source>
</evidence>
<accession>A0AAW3PRC7</accession>
<dbReference type="GO" id="GO:0030170">
    <property type="term" value="F:pyridoxal phosphate binding"/>
    <property type="evidence" value="ECO:0007669"/>
    <property type="project" value="InterPro"/>
</dbReference>
<sequence length="65" mass="6812">MSVGSAATRANPSRTPTTSGSATHRQRSPAELAKAGVKEETVRLSIGIEHIDDLLADLDQALAQL</sequence>
<evidence type="ECO:0000256" key="2">
    <source>
        <dbReference type="ARBA" id="ARBA00009077"/>
    </source>
</evidence>
<keyword evidence="3" id="KW-0808">Transferase</keyword>
<gene>
    <name evidence="7" type="ORF">WS64_23635</name>
</gene>
<evidence type="ECO:0000313" key="7">
    <source>
        <dbReference type="EMBL" id="KWZ31291.1"/>
    </source>
</evidence>
<dbReference type="AlphaFoldDB" id="A0AAW3PRC7"/>
<comment type="similarity">
    <text evidence="2 5">Belongs to the trans-sulfuration enzymes family.</text>
</comment>
<name>A0AAW3PRC7_9BURK</name>
<organism evidence="7 8">
    <name type="scientific">Burkholderia anthina</name>
    <dbReference type="NCBI Taxonomy" id="179879"/>
    <lineage>
        <taxon>Bacteria</taxon>
        <taxon>Pseudomonadati</taxon>
        <taxon>Pseudomonadota</taxon>
        <taxon>Betaproteobacteria</taxon>
        <taxon>Burkholderiales</taxon>
        <taxon>Burkholderiaceae</taxon>
        <taxon>Burkholderia</taxon>
        <taxon>Burkholderia cepacia complex</taxon>
    </lineage>
</organism>
<comment type="caution">
    <text evidence="7">The sequence shown here is derived from an EMBL/GenBank/DDBJ whole genome shotgun (WGS) entry which is preliminary data.</text>
</comment>
<evidence type="ECO:0000256" key="1">
    <source>
        <dbReference type="ARBA" id="ARBA00001933"/>
    </source>
</evidence>
<dbReference type="InterPro" id="IPR000277">
    <property type="entry name" value="Cys/Met-Metab_PyrdxlP-dep_enz"/>
</dbReference>
<dbReference type="PANTHER" id="PTHR43797">
    <property type="entry name" value="HOMOCYSTEINE/CYSTEINE SYNTHASE"/>
    <property type="match status" value="1"/>
</dbReference>
<reference evidence="7 8" key="1">
    <citation type="submission" date="2015-11" db="EMBL/GenBank/DDBJ databases">
        <authorList>
            <person name="Sahl J."/>
            <person name="Wagner D."/>
            <person name="Keim P."/>
        </authorList>
    </citation>
    <scope>NUCLEOTIDE SEQUENCE [LARGE SCALE GENOMIC DNA]</scope>
    <source>
        <strain evidence="7 8">AZ-4-2-10-S1-D7</strain>
    </source>
</reference>
<feature type="compositionally biased region" description="Polar residues" evidence="6">
    <location>
        <begin position="8"/>
        <end position="23"/>
    </location>
</feature>
<feature type="region of interest" description="Disordered" evidence="6">
    <location>
        <begin position="1"/>
        <end position="37"/>
    </location>
</feature>
<comment type="cofactor">
    <cofactor evidence="1 5">
        <name>pyridoxal 5'-phosphate</name>
        <dbReference type="ChEBI" id="CHEBI:597326"/>
    </cofactor>
</comment>
<proteinExistence type="inferred from homology"/>
<dbReference type="Gene3D" id="3.90.1150.10">
    <property type="entry name" value="Aspartate Aminotransferase, domain 1"/>
    <property type="match status" value="1"/>
</dbReference>
<dbReference type="InterPro" id="IPR015422">
    <property type="entry name" value="PyrdxlP-dep_Trfase_small"/>
</dbReference>
<dbReference type="InterPro" id="IPR006235">
    <property type="entry name" value="OAc-hSer/O-AcSer_sulfhydrylase"/>
</dbReference>
<dbReference type="GO" id="GO:0071269">
    <property type="term" value="P:L-homocysteine biosynthetic process"/>
    <property type="evidence" value="ECO:0007669"/>
    <property type="project" value="TreeGrafter"/>
</dbReference>
<dbReference type="EMBL" id="LNJP01000003">
    <property type="protein sequence ID" value="KWZ31291.1"/>
    <property type="molecule type" value="Genomic_DNA"/>
</dbReference>
<evidence type="ECO:0000256" key="3">
    <source>
        <dbReference type="ARBA" id="ARBA00022679"/>
    </source>
</evidence>
<dbReference type="PANTHER" id="PTHR43797:SF2">
    <property type="entry name" value="HOMOCYSTEINE_CYSTEINE SYNTHASE"/>
    <property type="match status" value="1"/>
</dbReference>
<dbReference type="GO" id="GO:0019346">
    <property type="term" value="P:transsulfuration"/>
    <property type="evidence" value="ECO:0007669"/>
    <property type="project" value="InterPro"/>
</dbReference>
<evidence type="ECO:0000256" key="5">
    <source>
        <dbReference type="RuleBase" id="RU362118"/>
    </source>
</evidence>